<evidence type="ECO:0000256" key="1">
    <source>
        <dbReference type="ARBA" id="ARBA00004651"/>
    </source>
</evidence>
<dbReference type="Pfam" id="PF00528">
    <property type="entry name" value="BPD_transp_1"/>
    <property type="match status" value="1"/>
</dbReference>
<dbReference type="SUPFAM" id="SSF161098">
    <property type="entry name" value="MetI-like"/>
    <property type="match status" value="1"/>
</dbReference>
<keyword evidence="2 7" id="KW-0813">Transport</keyword>
<dbReference type="Proteomes" id="UP001623661">
    <property type="component" value="Unassembled WGS sequence"/>
</dbReference>
<feature type="transmembrane region" description="Helical" evidence="7">
    <location>
        <begin position="210"/>
        <end position="229"/>
    </location>
</feature>
<evidence type="ECO:0000256" key="3">
    <source>
        <dbReference type="ARBA" id="ARBA00022475"/>
    </source>
</evidence>
<feature type="transmembrane region" description="Helical" evidence="7">
    <location>
        <begin position="162"/>
        <end position="189"/>
    </location>
</feature>
<keyword evidence="6 7" id="KW-0472">Membrane</keyword>
<keyword evidence="3" id="KW-1003">Cell membrane</keyword>
<sequence>MDTSIKKKKRVKGDGIWGYIFIIVALIVFCMFTLYPVISAFIISFQKYRPLGPEWIGLDNYKSLFTDALFGKSIINTVVYTVCSVPVSLGISFIIAILIYPFKKWLQTVFKAVFYLPAIASGVALSVVWLWIYDPLPEGLFNKILELFGATNQNWLGSSKTAMLSLLIMTWLSSHGTSIIIYIAALLGIPDSYFEAADLDGATFLNKLRYIVIPLVKPTTLFLLVTGIIGSFQVFMNAYMMTGGGPDNATTMVGLLIFNNAFVYSKFGVAAAQSLVLAFIIVIISIIQFKFLGSDVQF</sequence>
<evidence type="ECO:0000256" key="2">
    <source>
        <dbReference type="ARBA" id="ARBA00022448"/>
    </source>
</evidence>
<evidence type="ECO:0000256" key="6">
    <source>
        <dbReference type="ARBA" id="ARBA00023136"/>
    </source>
</evidence>
<dbReference type="InterPro" id="IPR051393">
    <property type="entry name" value="ABC_transporter_permease"/>
</dbReference>
<dbReference type="Gene3D" id="1.10.3720.10">
    <property type="entry name" value="MetI-like"/>
    <property type="match status" value="1"/>
</dbReference>
<feature type="transmembrane region" description="Helical" evidence="7">
    <location>
        <begin position="16"/>
        <end position="43"/>
    </location>
</feature>
<dbReference type="CDD" id="cd06261">
    <property type="entry name" value="TM_PBP2"/>
    <property type="match status" value="1"/>
</dbReference>
<evidence type="ECO:0000256" key="4">
    <source>
        <dbReference type="ARBA" id="ARBA00022692"/>
    </source>
</evidence>
<comment type="subcellular location">
    <subcellularLocation>
        <location evidence="1 7">Cell membrane</location>
        <topology evidence="1 7">Multi-pass membrane protein</topology>
    </subcellularLocation>
</comment>
<dbReference type="EMBL" id="JBJHZY010000002">
    <property type="protein sequence ID" value="MFL0268908.1"/>
    <property type="molecule type" value="Genomic_DNA"/>
</dbReference>
<evidence type="ECO:0000313" key="9">
    <source>
        <dbReference type="EMBL" id="MFL0268908.1"/>
    </source>
</evidence>
<name>A0ABW8TUU5_9CLOT</name>
<evidence type="ECO:0000256" key="7">
    <source>
        <dbReference type="RuleBase" id="RU363032"/>
    </source>
</evidence>
<keyword evidence="4 7" id="KW-0812">Transmembrane</keyword>
<feature type="transmembrane region" description="Helical" evidence="7">
    <location>
        <begin position="274"/>
        <end position="292"/>
    </location>
</feature>
<dbReference type="RefSeq" id="WP_406765529.1">
    <property type="nucleotide sequence ID" value="NZ_JBJHZY010000002.1"/>
</dbReference>
<gene>
    <name evidence="9" type="ORF">ACJDUH_12475</name>
</gene>
<organism evidence="9 10">
    <name type="scientific">Candidatus Clostridium radicumherbarum</name>
    <dbReference type="NCBI Taxonomy" id="3381662"/>
    <lineage>
        <taxon>Bacteria</taxon>
        <taxon>Bacillati</taxon>
        <taxon>Bacillota</taxon>
        <taxon>Clostridia</taxon>
        <taxon>Eubacteriales</taxon>
        <taxon>Clostridiaceae</taxon>
        <taxon>Clostridium</taxon>
    </lineage>
</organism>
<keyword evidence="5 7" id="KW-1133">Transmembrane helix</keyword>
<dbReference type="PROSITE" id="PS50928">
    <property type="entry name" value="ABC_TM1"/>
    <property type="match status" value="1"/>
</dbReference>
<comment type="similarity">
    <text evidence="7">Belongs to the binding-protein-dependent transport system permease family.</text>
</comment>
<reference evidence="9 10" key="1">
    <citation type="submission" date="2024-11" db="EMBL/GenBank/DDBJ databases">
        <authorList>
            <person name="Heng Y.C."/>
            <person name="Lim A.C.H."/>
            <person name="Lee J.K.Y."/>
            <person name="Kittelmann S."/>
        </authorList>
    </citation>
    <scope>NUCLEOTIDE SEQUENCE [LARGE SCALE GENOMIC DNA]</scope>
    <source>
        <strain evidence="9 10">WILCCON 0202</strain>
    </source>
</reference>
<feature type="transmembrane region" description="Helical" evidence="7">
    <location>
        <begin position="78"/>
        <end position="100"/>
    </location>
</feature>
<evidence type="ECO:0000313" key="10">
    <source>
        <dbReference type="Proteomes" id="UP001623661"/>
    </source>
</evidence>
<accession>A0ABW8TUU5</accession>
<comment type="caution">
    <text evidence="9">The sequence shown here is derived from an EMBL/GenBank/DDBJ whole genome shotgun (WGS) entry which is preliminary data.</text>
</comment>
<keyword evidence="10" id="KW-1185">Reference proteome</keyword>
<evidence type="ECO:0000256" key="5">
    <source>
        <dbReference type="ARBA" id="ARBA00022989"/>
    </source>
</evidence>
<proteinExistence type="inferred from homology"/>
<dbReference type="InterPro" id="IPR035906">
    <property type="entry name" value="MetI-like_sf"/>
</dbReference>
<evidence type="ECO:0000259" key="8">
    <source>
        <dbReference type="PROSITE" id="PS50928"/>
    </source>
</evidence>
<dbReference type="InterPro" id="IPR000515">
    <property type="entry name" value="MetI-like"/>
</dbReference>
<feature type="domain" description="ABC transmembrane type-1" evidence="8">
    <location>
        <begin position="74"/>
        <end position="288"/>
    </location>
</feature>
<feature type="transmembrane region" description="Helical" evidence="7">
    <location>
        <begin position="112"/>
        <end position="132"/>
    </location>
</feature>
<protein>
    <submittedName>
        <fullName evidence="9">Carbohydrate ABC transporter permease</fullName>
    </submittedName>
</protein>
<dbReference type="PANTHER" id="PTHR30193">
    <property type="entry name" value="ABC TRANSPORTER PERMEASE PROTEIN"/>
    <property type="match status" value="1"/>
</dbReference>
<dbReference type="PANTHER" id="PTHR30193:SF37">
    <property type="entry name" value="INNER MEMBRANE ABC TRANSPORTER PERMEASE PROTEIN YCJO"/>
    <property type="match status" value="1"/>
</dbReference>